<keyword evidence="1" id="KW-0472">Membrane</keyword>
<dbReference type="RefSeq" id="WP_035453321.1">
    <property type="nucleotide sequence ID" value="NZ_AZGA01000057.1"/>
</dbReference>
<dbReference type="PATRIC" id="fig|1423734.3.peg.3348"/>
<protein>
    <submittedName>
        <fullName evidence="2">Uncharacterized protein</fullName>
    </submittedName>
</protein>
<name>X0PSQ3_9LACO</name>
<reference evidence="2 3" key="1">
    <citation type="journal article" date="2015" name="Genome Announc.">
        <title>Expanding the biotechnology potential of lactobacilli through comparative genomics of 213 strains and associated genera.</title>
        <authorList>
            <person name="Sun Z."/>
            <person name="Harris H.M."/>
            <person name="McCann A."/>
            <person name="Guo C."/>
            <person name="Argimon S."/>
            <person name="Zhang W."/>
            <person name="Yang X."/>
            <person name="Jeffery I.B."/>
            <person name="Cooney J.C."/>
            <person name="Kagawa T.F."/>
            <person name="Liu W."/>
            <person name="Song Y."/>
            <person name="Salvetti E."/>
            <person name="Wrobel A."/>
            <person name="Rasinkangas P."/>
            <person name="Parkhill J."/>
            <person name="Rea M.C."/>
            <person name="O'Sullivan O."/>
            <person name="Ritari J."/>
            <person name="Douillard F.P."/>
            <person name="Paul Ross R."/>
            <person name="Yang R."/>
            <person name="Briner A.E."/>
            <person name="Felis G.E."/>
            <person name="de Vos W.M."/>
            <person name="Barrangou R."/>
            <person name="Klaenhammer T.R."/>
            <person name="Caufield P.W."/>
            <person name="Cui Y."/>
            <person name="Zhang H."/>
            <person name="O'Toole P.W."/>
        </authorList>
    </citation>
    <scope>NUCLEOTIDE SEQUENCE [LARGE SCALE GENOMIC DNA]</scope>
    <source>
        <strain evidence="2 3">DSM 18527</strain>
    </source>
</reference>
<keyword evidence="1" id="KW-0812">Transmembrane</keyword>
<comment type="caution">
    <text evidence="2">The sequence shown here is derived from an EMBL/GenBank/DDBJ whole genome shotgun (WGS) entry which is preliminary data.</text>
</comment>
<gene>
    <name evidence="2" type="ORF">FC83_GL003296</name>
</gene>
<keyword evidence="1" id="KW-1133">Transmembrane helix</keyword>
<accession>X0PSQ3</accession>
<evidence type="ECO:0000256" key="1">
    <source>
        <dbReference type="SAM" id="Phobius"/>
    </source>
</evidence>
<proteinExistence type="predicted"/>
<feature type="transmembrane region" description="Helical" evidence="1">
    <location>
        <begin position="38"/>
        <end position="58"/>
    </location>
</feature>
<feature type="transmembrane region" description="Helical" evidence="1">
    <location>
        <begin position="118"/>
        <end position="135"/>
    </location>
</feature>
<feature type="transmembrane region" description="Helical" evidence="1">
    <location>
        <begin position="70"/>
        <end position="88"/>
    </location>
</feature>
<dbReference type="Proteomes" id="UP000051236">
    <property type="component" value="Unassembled WGS sequence"/>
</dbReference>
<evidence type="ECO:0000313" key="2">
    <source>
        <dbReference type="EMBL" id="KRM33213.1"/>
    </source>
</evidence>
<dbReference type="EMBL" id="AZGA01000057">
    <property type="protein sequence ID" value="KRM33213.1"/>
    <property type="molecule type" value="Genomic_DNA"/>
</dbReference>
<sequence>MKNINKRKSAFQKQQAAQKRAIELAQRAARKHQIYRDILGGISLLALIFVVVSALVPPVRTALQGVVPKVGILLLLVFLVAATIIVALKIPPRPDVGKQFLIPRRYGIGSTINPRNPWGLLIYGVIALFLIYTIFAP</sequence>
<dbReference type="AlphaFoldDB" id="X0PSQ3"/>
<organism evidence="2 3">
    <name type="scientific">Agrilactobacillus composti DSM 18527 = JCM 14202</name>
    <dbReference type="NCBI Taxonomy" id="1423734"/>
    <lineage>
        <taxon>Bacteria</taxon>
        <taxon>Bacillati</taxon>
        <taxon>Bacillota</taxon>
        <taxon>Bacilli</taxon>
        <taxon>Lactobacillales</taxon>
        <taxon>Lactobacillaceae</taxon>
        <taxon>Agrilactobacillus</taxon>
    </lineage>
</organism>
<evidence type="ECO:0000313" key="3">
    <source>
        <dbReference type="Proteomes" id="UP000051236"/>
    </source>
</evidence>
<keyword evidence="3" id="KW-1185">Reference proteome</keyword>
<dbReference type="STRING" id="1423734.FC83_GL003296"/>